<sequence length="92" mass="10496">MLWIRKGTGGGRGKREPKVGWVFPCPIHIPICCPCLPIFHRVMGRSCTSSLFTHLSMLRMDNEHLASRERSELFLFSRVSDLSFVVFLSRCG</sequence>
<comment type="caution">
    <text evidence="1">The sequence shown here is derived from an EMBL/GenBank/DDBJ whole genome shotgun (WGS) entry which is preliminary data.</text>
</comment>
<reference evidence="1" key="1">
    <citation type="journal article" date="2015" name="Genome Biol. Evol.">
        <title>Organellar Genomes of White Spruce (Picea glauca): Assembly and Annotation.</title>
        <authorList>
            <person name="Jackman S.D."/>
            <person name="Warren R.L."/>
            <person name="Gibb E.A."/>
            <person name="Vandervalk B.P."/>
            <person name="Mohamadi H."/>
            <person name="Chu J."/>
            <person name="Raymond A."/>
            <person name="Pleasance S."/>
            <person name="Coope R."/>
            <person name="Wildung M.R."/>
            <person name="Ritland C.E."/>
            <person name="Bousquet J."/>
            <person name="Jones S.J."/>
            <person name="Bohlmann J."/>
            <person name="Birol I."/>
        </authorList>
    </citation>
    <scope>NUCLEOTIDE SEQUENCE [LARGE SCALE GENOMIC DNA]</scope>
    <source>
        <tissue evidence="1">Flushing bud</tissue>
    </source>
</reference>
<proteinExistence type="predicted"/>
<keyword evidence="1" id="KW-0496">Mitochondrion</keyword>
<protein>
    <submittedName>
        <fullName evidence="1">Uncharacterized protein</fullName>
    </submittedName>
</protein>
<geneLocation type="mitochondrion" evidence="1"/>
<organism evidence="1">
    <name type="scientific">Picea glauca</name>
    <name type="common">White spruce</name>
    <name type="synonym">Pinus glauca</name>
    <dbReference type="NCBI Taxonomy" id="3330"/>
    <lineage>
        <taxon>Eukaryota</taxon>
        <taxon>Viridiplantae</taxon>
        <taxon>Streptophyta</taxon>
        <taxon>Embryophyta</taxon>
        <taxon>Tracheophyta</taxon>
        <taxon>Spermatophyta</taxon>
        <taxon>Pinopsida</taxon>
        <taxon>Pinidae</taxon>
        <taxon>Conifers I</taxon>
        <taxon>Pinales</taxon>
        <taxon>Pinaceae</taxon>
        <taxon>Picea</taxon>
    </lineage>
</organism>
<gene>
    <name evidence="1" type="ORF">ABT39_MTgene4526</name>
</gene>
<dbReference type="AlphaFoldDB" id="A0A101LZZ6"/>
<name>A0A101LZZ6_PICGL</name>
<dbReference type="EMBL" id="LKAM01000005">
    <property type="protein sequence ID" value="KUM48511.1"/>
    <property type="molecule type" value="Genomic_DNA"/>
</dbReference>
<accession>A0A101LZZ6</accession>
<evidence type="ECO:0000313" key="1">
    <source>
        <dbReference type="EMBL" id="KUM48511.1"/>
    </source>
</evidence>